<evidence type="ECO:0000256" key="1">
    <source>
        <dbReference type="ARBA" id="ARBA00022475"/>
    </source>
</evidence>
<dbReference type="EMBL" id="QGTT01000015">
    <property type="protein sequence ID" value="PWW10379.1"/>
    <property type="molecule type" value="Genomic_DNA"/>
</dbReference>
<keyword evidence="2" id="KW-0997">Cell inner membrane</keyword>
<organism evidence="6 7">
    <name type="scientific">Pseudidiomarina maritima</name>
    <dbReference type="NCBI Taxonomy" id="519453"/>
    <lineage>
        <taxon>Bacteria</taxon>
        <taxon>Pseudomonadati</taxon>
        <taxon>Pseudomonadota</taxon>
        <taxon>Gammaproteobacteria</taxon>
        <taxon>Alteromonadales</taxon>
        <taxon>Idiomarinaceae</taxon>
        <taxon>Pseudidiomarina</taxon>
    </lineage>
</organism>
<keyword evidence="1" id="KW-1003">Cell membrane</keyword>
<proteinExistence type="predicted"/>
<gene>
    <name evidence="6" type="ORF">DET45_11557</name>
</gene>
<keyword evidence="3 6" id="KW-0328">Glycosyltransferase</keyword>
<dbReference type="Proteomes" id="UP000246964">
    <property type="component" value="Unassembled WGS sequence"/>
</dbReference>
<sequence length="352" mass="40762">MILHIGNLDKFIPSFVEFVNTEFESEEHFFYFYGDRVKYPVEQRHNVVVNEAKLGRLSSVLHHVRLIPQLFRAKKVIIHGLFNQDTVKTLALVPWVLKKCYWVIWGGDLYSFQKPKIGIKNRIHEKTKAFVIERIGYLVTYIPGDAELARKWYGAKGTYLECLMYLSNVVAPRRSEYIRIKETSSTPINILVGNSADPSNNHFEVLDKLTKFQNEEIQVFVPLSYGNPEHAEVVIEYGSSLFGNKFVAITKFMKMDEYRKFLASIDIAIFNHKRQQAMGNTITLLSLGKTVFMRPEVSQAQLFKEKGIKVFSVEQITLDRLLPEERTENMATTVANFSFDILKKQWSKIFEG</sequence>
<keyword evidence="4 6" id="KW-0808">Transferase</keyword>
<dbReference type="InterPro" id="IPR009993">
    <property type="entry name" value="WecF"/>
</dbReference>
<evidence type="ECO:0000256" key="3">
    <source>
        <dbReference type="ARBA" id="ARBA00022676"/>
    </source>
</evidence>
<dbReference type="AlphaFoldDB" id="A0A317Q3D0"/>
<keyword evidence="7" id="KW-1185">Reference proteome</keyword>
<evidence type="ECO:0000256" key="4">
    <source>
        <dbReference type="ARBA" id="ARBA00022679"/>
    </source>
</evidence>
<keyword evidence="5" id="KW-0472">Membrane</keyword>
<name>A0A317Q3D0_9GAMM</name>
<accession>A0A317Q3D0</accession>
<evidence type="ECO:0000313" key="6">
    <source>
        <dbReference type="EMBL" id="PWW10379.1"/>
    </source>
</evidence>
<dbReference type="GO" id="GO:0008417">
    <property type="term" value="F:fucosyltransferase activity"/>
    <property type="evidence" value="ECO:0007669"/>
    <property type="project" value="InterPro"/>
</dbReference>
<dbReference type="RefSeq" id="WP_181394947.1">
    <property type="nucleotide sequence ID" value="NZ_QGTT01000015.1"/>
</dbReference>
<dbReference type="GO" id="GO:0009246">
    <property type="term" value="P:enterobacterial common antigen biosynthetic process"/>
    <property type="evidence" value="ECO:0007669"/>
    <property type="project" value="InterPro"/>
</dbReference>
<comment type="caution">
    <text evidence="6">The sequence shown here is derived from an EMBL/GenBank/DDBJ whole genome shotgun (WGS) entry which is preliminary data.</text>
</comment>
<evidence type="ECO:0000313" key="7">
    <source>
        <dbReference type="Proteomes" id="UP000246964"/>
    </source>
</evidence>
<protein>
    <submittedName>
        <fullName evidence="6">4-alpha-L-fucosyltransferase (Glycosyl transferase family 56)</fullName>
    </submittedName>
</protein>
<evidence type="ECO:0000256" key="5">
    <source>
        <dbReference type="ARBA" id="ARBA00023136"/>
    </source>
</evidence>
<evidence type="ECO:0000256" key="2">
    <source>
        <dbReference type="ARBA" id="ARBA00022519"/>
    </source>
</evidence>
<dbReference type="Pfam" id="PF07429">
    <property type="entry name" value="Glyco_transf_56"/>
    <property type="match status" value="1"/>
</dbReference>
<reference evidence="6 7" key="1">
    <citation type="submission" date="2018-05" db="EMBL/GenBank/DDBJ databases">
        <title>Freshwater and sediment microbial communities from various areas in North America, analyzing microbe dynamics in response to fracking.</title>
        <authorList>
            <person name="Lamendella R."/>
        </authorList>
    </citation>
    <scope>NUCLEOTIDE SEQUENCE [LARGE SCALE GENOMIC DNA]</scope>
    <source>
        <strain evidence="6 7">125B1</strain>
    </source>
</reference>